<evidence type="ECO:0000313" key="1">
    <source>
        <dbReference type="EMBL" id="HJC05165.1"/>
    </source>
</evidence>
<accession>A0A9D2SGC1</accession>
<dbReference type="Pfam" id="PF20648">
    <property type="entry name" value="DUF6809"/>
    <property type="match status" value="1"/>
</dbReference>
<dbReference type="AlphaFoldDB" id="A0A9D2SGC1"/>
<dbReference type="InterPro" id="IPR049215">
    <property type="entry name" value="DUF6809"/>
</dbReference>
<proteinExistence type="predicted"/>
<organism evidence="1 2">
    <name type="scientific">Candidatus Enterocloster excrementipullorum</name>
    <dbReference type="NCBI Taxonomy" id="2838559"/>
    <lineage>
        <taxon>Bacteria</taxon>
        <taxon>Bacillati</taxon>
        <taxon>Bacillota</taxon>
        <taxon>Clostridia</taxon>
        <taxon>Lachnospirales</taxon>
        <taxon>Lachnospiraceae</taxon>
        <taxon>Enterocloster</taxon>
    </lineage>
</organism>
<evidence type="ECO:0000313" key="2">
    <source>
        <dbReference type="Proteomes" id="UP000823910"/>
    </source>
</evidence>
<protein>
    <submittedName>
        <fullName evidence="1">Uncharacterized protein</fullName>
    </submittedName>
</protein>
<reference evidence="1" key="1">
    <citation type="journal article" date="2021" name="PeerJ">
        <title>Extensive microbial diversity within the chicken gut microbiome revealed by metagenomics and culture.</title>
        <authorList>
            <person name="Gilroy R."/>
            <person name="Ravi A."/>
            <person name="Getino M."/>
            <person name="Pursley I."/>
            <person name="Horton D.L."/>
            <person name="Alikhan N.F."/>
            <person name="Baker D."/>
            <person name="Gharbi K."/>
            <person name="Hall N."/>
            <person name="Watson M."/>
            <person name="Adriaenssens E.M."/>
            <person name="Foster-Nyarko E."/>
            <person name="Jarju S."/>
            <person name="Secka A."/>
            <person name="Antonio M."/>
            <person name="Oren A."/>
            <person name="Chaudhuri R.R."/>
            <person name="La Ragione R."/>
            <person name="Hildebrand F."/>
            <person name="Pallen M.J."/>
        </authorList>
    </citation>
    <scope>NUCLEOTIDE SEQUENCE</scope>
    <source>
        <strain evidence="1">CHK180-15479</strain>
    </source>
</reference>
<dbReference type="EMBL" id="DWWT01000013">
    <property type="protein sequence ID" value="HJC05165.1"/>
    <property type="molecule type" value="Genomic_DNA"/>
</dbReference>
<dbReference type="Proteomes" id="UP000823910">
    <property type="component" value="Unassembled WGS sequence"/>
</dbReference>
<comment type="caution">
    <text evidence="1">The sequence shown here is derived from an EMBL/GenBank/DDBJ whole genome shotgun (WGS) entry which is preliminary data.</text>
</comment>
<name>A0A9D2SGC1_9FIRM</name>
<reference evidence="1" key="2">
    <citation type="submission" date="2021-04" db="EMBL/GenBank/DDBJ databases">
        <authorList>
            <person name="Gilroy R."/>
        </authorList>
    </citation>
    <scope>NUCLEOTIDE SEQUENCE</scope>
    <source>
        <strain evidence="1">CHK180-15479</strain>
    </source>
</reference>
<gene>
    <name evidence="1" type="ORF">H9704_03285</name>
</gene>
<sequence length="94" mass="10736">MEPILSRLYAGEIVPAEHAVEGNPRYEELCGISLREMDAFTKKLDEETRQEFDKLMEHYLELTYIEKTQTFGDGFRLGAGIMCEVFWGPAGQGM</sequence>